<dbReference type="InterPro" id="IPR013658">
    <property type="entry name" value="SGL"/>
</dbReference>
<keyword evidence="4" id="KW-1185">Reference proteome</keyword>
<gene>
    <name evidence="3" type="ORF">WJX75_001964</name>
</gene>
<name>A0ABR2YXL3_9CHLO</name>
<proteinExistence type="predicted"/>
<protein>
    <recommendedName>
        <fullName evidence="2">SMP-30/Gluconolactonase/LRE-like region domain-containing protein</fullName>
    </recommendedName>
</protein>
<dbReference type="PANTHER" id="PTHR47064">
    <property type="entry name" value="PUTATIVE (AFU_ORTHOLOGUE AFUA_1G08990)-RELATED"/>
    <property type="match status" value="1"/>
</dbReference>
<dbReference type="Pfam" id="PF08450">
    <property type="entry name" value="SGL"/>
    <property type="match status" value="1"/>
</dbReference>
<keyword evidence="1" id="KW-0732">Signal</keyword>
<evidence type="ECO:0000313" key="4">
    <source>
        <dbReference type="Proteomes" id="UP001491310"/>
    </source>
</evidence>
<organism evidence="3 4">
    <name type="scientific">Coccomyxa subellipsoidea</name>
    <dbReference type="NCBI Taxonomy" id="248742"/>
    <lineage>
        <taxon>Eukaryota</taxon>
        <taxon>Viridiplantae</taxon>
        <taxon>Chlorophyta</taxon>
        <taxon>core chlorophytes</taxon>
        <taxon>Trebouxiophyceae</taxon>
        <taxon>Trebouxiophyceae incertae sedis</taxon>
        <taxon>Coccomyxaceae</taxon>
        <taxon>Coccomyxa</taxon>
    </lineage>
</organism>
<feature type="chain" id="PRO_5046148999" description="SMP-30/Gluconolactonase/LRE-like region domain-containing protein" evidence="1">
    <location>
        <begin position="18"/>
        <end position="373"/>
    </location>
</feature>
<feature type="domain" description="SMP-30/Gluconolactonase/LRE-like region" evidence="2">
    <location>
        <begin position="72"/>
        <end position="342"/>
    </location>
</feature>
<dbReference type="EMBL" id="JALJOT010000003">
    <property type="protein sequence ID" value="KAK9916371.1"/>
    <property type="molecule type" value="Genomic_DNA"/>
</dbReference>
<reference evidence="3 4" key="1">
    <citation type="journal article" date="2024" name="Nat. Commun.">
        <title>Phylogenomics reveals the evolutionary origins of lichenization in chlorophyte algae.</title>
        <authorList>
            <person name="Puginier C."/>
            <person name="Libourel C."/>
            <person name="Otte J."/>
            <person name="Skaloud P."/>
            <person name="Haon M."/>
            <person name="Grisel S."/>
            <person name="Petersen M."/>
            <person name="Berrin J.G."/>
            <person name="Delaux P.M."/>
            <person name="Dal Grande F."/>
            <person name="Keller J."/>
        </authorList>
    </citation>
    <scope>NUCLEOTIDE SEQUENCE [LARGE SCALE GENOMIC DNA]</scope>
    <source>
        <strain evidence="3 4">SAG 216-7</strain>
    </source>
</reference>
<sequence length="373" mass="39764">MVAGLILGCLLGQGVWPGTLVSPFAKSIPYFDGLTGSLLAKYNVPWGLNPSPHLNSAASSLPSKKDYTFAHEGPVWLPAINKLFFVSNRLGDVDATDQYVELWTLDPETLETSQVEPRMPILMGNGATNWSPSEVLVLAQGGNKTGGGLFVLDVLSGDAQKLLDNFHGLQFNSPNDVVVSRDGIVYFTDPSYGLQQKFRTEMQLGDYVWRFNPRTGDTAIIDEKFLQPNGVVLSPDGRLAYVTDTGCKHADTPDGGQCTSPNTPRSIYAFDILKGRDGASLLANKRLFAAADVGAPDGIKVDVEGNVWTGVGDGVAVFSPSGKLLGKILVGEVSNIVFAGDVLVIMKETEVLAVKLTARGVVLPGMLGPAVAR</sequence>
<evidence type="ECO:0000259" key="2">
    <source>
        <dbReference type="Pfam" id="PF08450"/>
    </source>
</evidence>
<dbReference type="Gene3D" id="2.120.10.30">
    <property type="entry name" value="TolB, C-terminal domain"/>
    <property type="match status" value="1"/>
</dbReference>
<dbReference type="PANTHER" id="PTHR47064:SF2">
    <property type="entry name" value="SMP-30_GLUCONOLACTONASE_LRE-LIKE REGION DOMAIN-CONTAINING PROTEIN-RELATED"/>
    <property type="match status" value="1"/>
</dbReference>
<dbReference type="InterPro" id="IPR052988">
    <property type="entry name" value="Oryzine_lactonohydrolase"/>
</dbReference>
<dbReference type="InterPro" id="IPR011042">
    <property type="entry name" value="6-blade_b-propeller_TolB-like"/>
</dbReference>
<accession>A0ABR2YXL3</accession>
<dbReference type="SUPFAM" id="SSF63829">
    <property type="entry name" value="Calcium-dependent phosphotriesterase"/>
    <property type="match status" value="1"/>
</dbReference>
<comment type="caution">
    <text evidence="3">The sequence shown here is derived from an EMBL/GenBank/DDBJ whole genome shotgun (WGS) entry which is preliminary data.</text>
</comment>
<feature type="signal peptide" evidence="1">
    <location>
        <begin position="1"/>
        <end position="17"/>
    </location>
</feature>
<dbReference type="Proteomes" id="UP001491310">
    <property type="component" value="Unassembled WGS sequence"/>
</dbReference>
<evidence type="ECO:0000313" key="3">
    <source>
        <dbReference type="EMBL" id="KAK9916371.1"/>
    </source>
</evidence>
<evidence type="ECO:0000256" key="1">
    <source>
        <dbReference type="SAM" id="SignalP"/>
    </source>
</evidence>